<accession>A0A3G9GAW0</accession>
<dbReference type="KEGG" id="amah:DLM_1404"/>
<reference evidence="3" key="1">
    <citation type="journal article" date="2017" name="Biotechnol. Biofuels">
        <title>Evaluation of environmental bacterial communities as a factor affecting the growth of duckweed Lemna minor.</title>
        <authorList>
            <person name="Ishizawa H."/>
            <person name="Kuroda M."/>
            <person name="Morikawa M."/>
            <person name="Ike M."/>
        </authorList>
    </citation>
    <scope>NUCLEOTIDE SEQUENCE [LARGE SCALE GENOMIC DNA]</scope>
    <source>
        <strain evidence="3">H3</strain>
    </source>
</reference>
<dbReference type="AlphaFoldDB" id="A0A3G9GAW0"/>
<name>A0A3G9GAW0_9NEIS</name>
<sequence>MLFDNGGVVNIDVGELPFVYAKLNQDGELESVRPLEGGVRLDDGQLLQGYHSDSYVIRRSYSKTDSQGPVVMPDKPDALAAWLSPDMPPAILFLYQQDQSGGIKLENAAQFLSGGANMASHHMQALLAVEPAIYELVPGSDYRRFLQQMATRSKRCDSKGDERSLATVPCLPNHQLPVIFAIKAKRVVHLSQEMLNHAFGGKADLPLIPIDASKTSLEIDANRQRITALFTHYEDAHEQDLPLQWRCDHADHCYPSGIAADNDETLVYAVFATSAMRFARYLDAKVPFTLNRSPALPPPSTPETSLADQQRRGMIHSKA</sequence>
<proteinExistence type="predicted"/>
<dbReference type="Proteomes" id="UP000198290">
    <property type="component" value="Chromosome"/>
</dbReference>
<feature type="region of interest" description="Disordered" evidence="1">
    <location>
        <begin position="292"/>
        <end position="319"/>
    </location>
</feature>
<gene>
    <name evidence="2" type="ORF">DLM_1404</name>
</gene>
<dbReference type="EMBL" id="AP018823">
    <property type="protein sequence ID" value="BBF85028.1"/>
    <property type="molecule type" value="Genomic_DNA"/>
</dbReference>
<protein>
    <submittedName>
        <fullName evidence="2">Uncharacterized protein</fullName>
    </submittedName>
</protein>
<evidence type="ECO:0000256" key="1">
    <source>
        <dbReference type="SAM" id="MobiDB-lite"/>
    </source>
</evidence>
<organism evidence="2 3">
    <name type="scientific">Aquitalea magnusonii</name>
    <dbReference type="NCBI Taxonomy" id="332411"/>
    <lineage>
        <taxon>Bacteria</taxon>
        <taxon>Pseudomonadati</taxon>
        <taxon>Pseudomonadota</taxon>
        <taxon>Betaproteobacteria</taxon>
        <taxon>Neisseriales</taxon>
        <taxon>Chromobacteriaceae</taxon>
        <taxon>Aquitalea</taxon>
    </lineage>
</organism>
<reference evidence="2 3" key="2">
    <citation type="journal article" date="2017" name="Genome Announc.">
        <title>Draft genome sequence of Aquitalea magnusonii strain H3, a plant growth-promoting bacterium of duckweed Lemna minor.</title>
        <authorList>
            <person name="Ishizawa H."/>
            <person name="Kuroda M."/>
            <person name="Ike M."/>
        </authorList>
    </citation>
    <scope>NUCLEOTIDE SEQUENCE [LARGE SCALE GENOMIC DNA]</scope>
    <source>
        <strain evidence="2 3">H3</strain>
    </source>
</reference>
<evidence type="ECO:0000313" key="3">
    <source>
        <dbReference type="Proteomes" id="UP000198290"/>
    </source>
</evidence>
<keyword evidence="3" id="KW-1185">Reference proteome</keyword>
<evidence type="ECO:0000313" key="2">
    <source>
        <dbReference type="EMBL" id="BBF85028.1"/>
    </source>
</evidence>
<reference evidence="3" key="3">
    <citation type="journal article" date="2017" name="Plant Physiol. Biochem.">
        <title>Differential oxidative and antioxidative response of duckweed Lemna minor toward plant growth promoting/inhibiting bacteria.</title>
        <authorList>
            <person name="Ishizawa H."/>
            <person name="Kuroda M."/>
            <person name="Morikawa M."/>
            <person name="Ike M."/>
        </authorList>
    </citation>
    <scope>NUCLEOTIDE SEQUENCE [LARGE SCALE GENOMIC DNA]</scope>
    <source>
        <strain evidence="3">H3</strain>
    </source>
</reference>